<keyword evidence="3" id="KW-1185">Reference proteome</keyword>
<proteinExistence type="predicted"/>
<reference evidence="2" key="2">
    <citation type="submission" date="2021-09" db="EMBL/GenBank/DDBJ databases">
        <authorList>
            <person name="Jia N."/>
            <person name="Wang J."/>
            <person name="Shi W."/>
            <person name="Du L."/>
            <person name="Sun Y."/>
            <person name="Zhan W."/>
            <person name="Jiang J."/>
            <person name="Wang Q."/>
            <person name="Zhang B."/>
            <person name="Ji P."/>
            <person name="Sakyi L.B."/>
            <person name="Cui X."/>
            <person name="Yuan T."/>
            <person name="Jiang B."/>
            <person name="Yang W."/>
            <person name="Lam T.T.-Y."/>
            <person name="Chang Q."/>
            <person name="Ding S."/>
            <person name="Wang X."/>
            <person name="Zhu J."/>
            <person name="Ruan X."/>
            <person name="Zhao L."/>
            <person name="Wei J."/>
            <person name="Que T."/>
            <person name="Du C."/>
            <person name="Cheng J."/>
            <person name="Dai P."/>
            <person name="Han X."/>
            <person name="Huang E."/>
            <person name="Gao Y."/>
            <person name="Liu J."/>
            <person name="Shao H."/>
            <person name="Ye R."/>
            <person name="Li L."/>
            <person name="Wei W."/>
            <person name="Wang X."/>
            <person name="Wang C."/>
            <person name="Huo Q."/>
            <person name="Li W."/>
            <person name="Guo W."/>
            <person name="Chen H."/>
            <person name="Chen S."/>
            <person name="Zhou L."/>
            <person name="Zhou L."/>
            <person name="Ni X."/>
            <person name="Tian J."/>
            <person name="Zhou Y."/>
            <person name="Sheng Y."/>
            <person name="Liu T."/>
            <person name="Pan Y."/>
            <person name="Xia L."/>
            <person name="Li J."/>
            <person name="Zhao F."/>
            <person name="Cao W."/>
        </authorList>
    </citation>
    <scope>NUCLEOTIDE SEQUENCE</scope>
    <source>
        <strain evidence="2">Rmic-2018</strain>
        <tissue evidence="2">Larvae</tissue>
    </source>
</reference>
<evidence type="ECO:0000313" key="3">
    <source>
        <dbReference type="Proteomes" id="UP000821866"/>
    </source>
</evidence>
<gene>
    <name evidence="2" type="ORF">HPB51_028640</name>
</gene>
<organism evidence="2 3">
    <name type="scientific">Rhipicephalus microplus</name>
    <name type="common">Cattle tick</name>
    <name type="synonym">Boophilus microplus</name>
    <dbReference type="NCBI Taxonomy" id="6941"/>
    <lineage>
        <taxon>Eukaryota</taxon>
        <taxon>Metazoa</taxon>
        <taxon>Ecdysozoa</taxon>
        <taxon>Arthropoda</taxon>
        <taxon>Chelicerata</taxon>
        <taxon>Arachnida</taxon>
        <taxon>Acari</taxon>
        <taxon>Parasitiformes</taxon>
        <taxon>Ixodida</taxon>
        <taxon>Ixodoidea</taxon>
        <taxon>Ixodidae</taxon>
        <taxon>Rhipicephalinae</taxon>
        <taxon>Rhipicephalus</taxon>
        <taxon>Boophilus</taxon>
    </lineage>
</organism>
<name>A0A9J6CWU4_RHIMP</name>
<feature type="compositionally biased region" description="Polar residues" evidence="1">
    <location>
        <begin position="111"/>
        <end position="125"/>
    </location>
</feature>
<dbReference type="EMBL" id="JABSTU010005458">
    <property type="protein sequence ID" value="KAH7942689.1"/>
    <property type="molecule type" value="Genomic_DNA"/>
</dbReference>
<accession>A0A9J6CWU4</accession>
<dbReference type="Proteomes" id="UP000821866">
    <property type="component" value="Unassembled WGS sequence"/>
</dbReference>
<reference evidence="2" key="1">
    <citation type="journal article" date="2020" name="Cell">
        <title>Large-Scale Comparative Analyses of Tick Genomes Elucidate Their Genetic Diversity and Vector Capacities.</title>
        <authorList>
            <consortium name="Tick Genome and Microbiome Consortium (TIGMIC)"/>
            <person name="Jia N."/>
            <person name="Wang J."/>
            <person name="Shi W."/>
            <person name="Du L."/>
            <person name="Sun Y."/>
            <person name="Zhan W."/>
            <person name="Jiang J.F."/>
            <person name="Wang Q."/>
            <person name="Zhang B."/>
            <person name="Ji P."/>
            <person name="Bell-Sakyi L."/>
            <person name="Cui X.M."/>
            <person name="Yuan T.T."/>
            <person name="Jiang B.G."/>
            <person name="Yang W.F."/>
            <person name="Lam T.T."/>
            <person name="Chang Q.C."/>
            <person name="Ding S.J."/>
            <person name="Wang X.J."/>
            <person name="Zhu J.G."/>
            <person name="Ruan X.D."/>
            <person name="Zhao L."/>
            <person name="Wei J.T."/>
            <person name="Ye R.Z."/>
            <person name="Que T.C."/>
            <person name="Du C.H."/>
            <person name="Zhou Y.H."/>
            <person name="Cheng J.X."/>
            <person name="Dai P.F."/>
            <person name="Guo W.B."/>
            <person name="Han X.H."/>
            <person name="Huang E.J."/>
            <person name="Li L.F."/>
            <person name="Wei W."/>
            <person name="Gao Y.C."/>
            <person name="Liu J.Z."/>
            <person name="Shao H.Z."/>
            <person name="Wang X."/>
            <person name="Wang C.C."/>
            <person name="Yang T.C."/>
            <person name="Huo Q.B."/>
            <person name="Li W."/>
            <person name="Chen H.Y."/>
            <person name="Chen S.E."/>
            <person name="Zhou L.G."/>
            <person name="Ni X.B."/>
            <person name="Tian J.H."/>
            <person name="Sheng Y."/>
            <person name="Liu T."/>
            <person name="Pan Y.S."/>
            <person name="Xia L.Y."/>
            <person name="Li J."/>
            <person name="Zhao F."/>
            <person name="Cao W.C."/>
        </authorList>
    </citation>
    <scope>NUCLEOTIDE SEQUENCE</scope>
    <source>
        <strain evidence="2">Rmic-2018</strain>
    </source>
</reference>
<dbReference type="VEuPathDB" id="VectorBase:LOC119164627"/>
<dbReference type="AlphaFoldDB" id="A0A9J6CWU4"/>
<feature type="region of interest" description="Disordered" evidence="1">
    <location>
        <begin position="89"/>
        <end position="125"/>
    </location>
</feature>
<evidence type="ECO:0000256" key="1">
    <source>
        <dbReference type="SAM" id="MobiDB-lite"/>
    </source>
</evidence>
<evidence type="ECO:0000313" key="2">
    <source>
        <dbReference type="EMBL" id="KAH7942689.1"/>
    </source>
</evidence>
<sequence>MPSLPMDDIKIVIRPNGALDIAKVGSPVVTAAILQAAELTDKEKIKDTVCSNIQQNIVVVSTHDLDHADRYVHIGSIQVNGVTHDVNAYETASEHTTKGATVGSHSRRSPGRSTTMSSLVETRRP</sequence>
<comment type="caution">
    <text evidence="2">The sequence shown here is derived from an EMBL/GenBank/DDBJ whole genome shotgun (WGS) entry which is preliminary data.</text>
</comment>
<protein>
    <submittedName>
        <fullName evidence="2">Uncharacterized protein</fullName>
    </submittedName>
</protein>